<proteinExistence type="inferred from homology"/>
<dbReference type="GO" id="GO:0008650">
    <property type="term" value="F:rRNA (uridine-2'-O-)-methyltransferase activity"/>
    <property type="evidence" value="ECO:0007669"/>
    <property type="project" value="UniProtKB-UniRule"/>
</dbReference>
<dbReference type="HOGENOM" id="CLU_009422_4_4_2"/>
<dbReference type="HAMAP" id="MF_01547">
    <property type="entry name" value="RNA_methyltr_E"/>
    <property type="match status" value="1"/>
</dbReference>
<feature type="domain" description="Ribosomal RNA methyltransferase FtsJ" evidence="7">
    <location>
        <begin position="26"/>
        <end position="207"/>
    </location>
</feature>
<dbReference type="GeneID" id="9131530"/>
<dbReference type="InterPro" id="IPR015507">
    <property type="entry name" value="rRNA-MeTfrase_E"/>
</dbReference>
<dbReference type="STRING" id="573063.Metin_0525"/>
<reference evidence="8" key="1">
    <citation type="submission" date="2010-04" db="EMBL/GenBank/DDBJ databases">
        <title>Complete sequence of Methanocaldococcus infernus ME.</title>
        <authorList>
            <consortium name="US DOE Joint Genome Institute"/>
            <person name="Lucas S."/>
            <person name="Copeland A."/>
            <person name="Lapidus A."/>
            <person name="Cheng J.-F."/>
            <person name="Bruce D."/>
            <person name="Goodwin L."/>
            <person name="Pitluck S."/>
            <person name="Munk A.C."/>
            <person name="Detter J.C."/>
            <person name="Han C."/>
            <person name="Tapia R."/>
            <person name="Land M."/>
            <person name="Hauser L."/>
            <person name="Kyrpides N."/>
            <person name="Mikhailova N."/>
            <person name="Sieprawska-Lupa M."/>
            <person name="Whitman W.B."/>
            <person name="Woyke T."/>
        </authorList>
    </citation>
    <scope>NUCLEOTIDE SEQUENCE [LARGE SCALE GENOMIC DNA]</scope>
    <source>
        <strain evidence="8">ME</strain>
    </source>
</reference>
<keyword evidence="5" id="KW-0963">Cytoplasm</keyword>
<accession>D5VRJ2</accession>
<dbReference type="InterPro" id="IPR002877">
    <property type="entry name" value="RNA_MeTrfase_FtsJ_dom"/>
</dbReference>
<evidence type="ECO:0000259" key="7">
    <source>
        <dbReference type="Pfam" id="PF01728"/>
    </source>
</evidence>
<feature type="binding site" evidence="5">
    <location>
        <position position="78"/>
    </location>
    <ligand>
        <name>S-adenosyl-L-methionine</name>
        <dbReference type="ChEBI" id="CHEBI:59789"/>
    </ligand>
</feature>
<evidence type="ECO:0000313" key="9">
    <source>
        <dbReference type="Proteomes" id="UP000002061"/>
    </source>
</evidence>
<feature type="binding site" evidence="5">
    <location>
        <position position="96"/>
    </location>
    <ligand>
        <name>S-adenosyl-L-methionine</name>
        <dbReference type="ChEBI" id="CHEBI:59789"/>
    </ligand>
</feature>
<dbReference type="GO" id="GO:0005737">
    <property type="term" value="C:cytoplasm"/>
    <property type="evidence" value="ECO:0007669"/>
    <property type="project" value="UniProtKB-SubCell"/>
</dbReference>
<evidence type="ECO:0000256" key="4">
    <source>
        <dbReference type="ARBA" id="ARBA00022691"/>
    </source>
</evidence>
<keyword evidence="1 5" id="KW-0698">rRNA processing</keyword>
<feature type="binding site" evidence="5">
    <location>
        <position position="58"/>
    </location>
    <ligand>
        <name>S-adenosyl-L-methionine</name>
        <dbReference type="ChEBI" id="CHEBI:59789"/>
    </ligand>
</feature>
<feature type="binding site" evidence="5">
    <location>
        <position position="60"/>
    </location>
    <ligand>
        <name>S-adenosyl-L-methionine</name>
        <dbReference type="ChEBI" id="CHEBI:59789"/>
    </ligand>
</feature>
<evidence type="ECO:0000256" key="5">
    <source>
        <dbReference type="HAMAP-Rule" id="MF_01547"/>
    </source>
</evidence>
<evidence type="ECO:0000313" key="8">
    <source>
        <dbReference type="EMBL" id="ADG13195.1"/>
    </source>
</evidence>
<keyword evidence="2 5" id="KW-0489">Methyltransferase</keyword>
<comment type="function">
    <text evidence="5">Specifically methylates the uridine in position 2552 of 23S rRNA at the 2'-O position of the ribose in the fully assembled 50S ribosomal subunit.</text>
</comment>
<evidence type="ECO:0000256" key="1">
    <source>
        <dbReference type="ARBA" id="ARBA00022552"/>
    </source>
</evidence>
<keyword evidence="3 5" id="KW-0808">Transferase</keyword>
<dbReference type="SUPFAM" id="SSF53335">
    <property type="entry name" value="S-adenosyl-L-methionine-dependent methyltransferases"/>
    <property type="match status" value="1"/>
</dbReference>
<dbReference type="EMBL" id="CP002009">
    <property type="protein sequence ID" value="ADG13195.1"/>
    <property type="molecule type" value="Genomic_DNA"/>
</dbReference>
<dbReference type="EC" id="2.1.1.166" evidence="5"/>
<evidence type="ECO:0000256" key="6">
    <source>
        <dbReference type="PIRSR" id="PIRSR005461-1"/>
    </source>
</evidence>
<dbReference type="eggNOG" id="arCOG00079">
    <property type="taxonomic scope" value="Archaea"/>
</dbReference>
<dbReference type="Pfam" id="PF01728">
    <property type="entry name" value="FtsJ"/>
    <property type="match status" value="1"/>
</dbReference>
<dbReference type="PANTHER" id="PTHR10920:SF13">
    <property type="entry name" value="PRE-RRNA 2'-O-RIBOSE RNA METHYLTRANSFERASE FTSJ3"/>
    <property type="match status" value="1"/>
</dbReference>
<organism evidence="8 9">
    <name type="scientific">Methanocaldococcus infernus (strain DSM 11812 / JCM 15783 / ME)</name>
    <dbReference type="NCBI Taxonomy" id="573063"/>
    <lineage>
        <taxon>Archaea</taxon>
        <taxon>Methanobacteriati</taxon>
        <taxon>Methanobacteriota</taxon>
        <taxon>Methanomada group</taxon>
        <taxon>Methanococci</taxon>
        <taxon>Methanococcales</taxon>
        <taxon>Methanocaldococcaceae</taxon>
        <taxon>Methanocaldococcus</taxon>
    </lineage>
</organism>
<dbReference type="RefSeq" id="WP_013099941.1">
    <property type="nucleotide sequence ID" value="NC_014122.1"/>
</dbReference>
<dbReference type="AlphaFoldDB" id="D5VRJ2"/>
<keyword evidence="9" id="KW-1185">Reference proteome</keyword>
<dbReference type="Gene3D" id="3.40.50.150">
    <property type="entry name" value="Vaccinia Virus protein VP39"/>
    <property type="match status" value="1"/>
</dbReference>
<comment type="subcellular location">
    <subcellularLocation>
        <location evidence="5">Cytoplasm</location>
    </subcellularLocation>
</comment>
<dbReference type="PIRSF" id="PIRSF005461">
    <property type="entry name" value="23S_rRNA_mtase"/>
    <property type="match status" value="1"/>
</dbReference>
<keyword evidence="4 5" id="KW-0949">S-adenosyl-L-methionine</keyword>
<dbReference type="InterPro" id="IPR050082">
    <property type="entry name" value="RNA_methyltr_RlmE"/>
</dbReference>
<dbReference type="InterPro" id="IPR029063">
    <property type="entry name" value="SAM-dependent_MTases_sf"/>
</dbReference>
<dbReference type="Proteomes" id="UP000002061">
    <property type="component" value="Chromosome"/>
</dbReference>
<feature type="binding site" evidence="5">
    <location>
        <position position="124"/>
    </location>
    <ligand>
        <name>S-adenosyl-L-methionine</name>
        <dbReference type="ChEBI" id="CHEBI:59789"/>
    </ligand>
</feature>
<feature type="active site" description="Proton acceptor" evidence="5 6">
    <location>
        <position position="164"/>
    </location>
</feature>
<dbReference type="KEGG" id="mif:Metin_0525"/>
<evidence type="ECO:0000256" key="2">
    <source>
        <dbReference type="ARBA" id="ARBA00022603"/>
    </source>
</evidence>
<gene>
    <name evidence="5" type="primary">rlmE</name>
    <name evidence="8" type="ordered locus">Metin_0525</name>
</gene>
<dbReference type="PANTHER" id="PTHR10920">
    <property type="entry name" value="RIBOSOMAL RNA METHYLTRANSFERASE"/>
    <property type="match status" value="1"/>
</dbReference>
<protein>
    <recommendedName>
        <fullName evidence="5">Ribosomal RNA large subunit methyltransferase E</fullName>
        <ecNumber evidence="5">2.1.1.166</ecNumber>
    </recommendedName>
    <alternativeName>
        <fullName evidence="5">23S rRNA Um2552 methyltransferase</fullName>
    </alternativeName>
    <alternativeName>
        <fullName evidence="5">rRNA (uridine-2'-O-)-methyltransferase</fullName>
    </alternativeName>
</protein>
<sequence length="245" mass="28852">MGRKDKNWIMKRKRDPYYRLAKKLKYRSRAYFKLLQINEKFHFLKPKQAVLDLGCAPGGWMEAAKEIVGDQGLIVGIDLQKVKPFKDKNLIPIQGDFTKERNLKKIKEILRERGREKFDVVISDASPNISGHWAVDHARSVELVKTALQIATEMLRKDGHFVAKVFYGDMVDELKNLAKKYFDKVYLTKPRASRKESSEIYLIAKRFKGKSWEEEDRIERDIKKEEDEELLIKKIKRMKECSNMQ</sequence>
<evidence type="ECO:0000256" key="3">
    <source>
        <dbReference type="ARBA" id="ARBA00022679"/>
    </source>
</evidence>
<comment type="similarity">
    <text evidence="5">Belongs to the class I-like SAM-binding methyltransferase superfamily. RNA methyltransferase RlmE family.</text>
</comment>
<name>D5VRJ2_METIM</name>
<dbReference type="OrthoDB" id="26307at2157"/>
<comment type="catalytic activity">
    <reaction evidence="5">
        <text>uridine(2552) in 23S rRNA + S-adenosyl-L-methionine = 2'-O-methyluridine(2552) in 23S rRNA + S-adenosyl-L-homocysteine + H(+)</text>
        <dbReference type="Rhea" id="RHEA:42720"/>
        <dbReference type="Rhea" id="RHEA-COMP:10202"/>
        <dbReference type="Rhea" id="RHEA-COMP:10203"/>
        <dbReference type="ChEBI" id="CHEBI:15378"/>
        <dbReference type="ChEBI" id="CHEBI:57856"/>
        <dbReference type="ChEBI" id="CHEBI:59789"/>
        <dbReference type="ChEBI" id="CHEBI:65315"/>
        <dbReference type="ChEBI" id="CHEBI:74478"/>
        <dbReference type="EC" id="2.1.1.166"/>
    </reaction>
</comment>